<protein>
    <recommendedName>
        <fullName evidence="2">DNA mismatch repair protein MutS core domain-containing protein</fullName>
    </recommendedName>
</protein>
<evidence type="ECO:0000313" key="1">
    <source>
        <dbReference type="EMBL" id="KKN53028.1"/>
    </source>
</evidence>
<evidence type="ECO:0008006" key="2">
    <source>
        <dbReference type="Google" id="ProtNLM"/>
    </source>
</evidence>
<name>A0A0F9UHF5_9ZZZZ</name>
<proteinExistence type="predicted"/>
<reference evidence="1" key="1">
    <citation type="journal article" date="2015" name="Nature">
        <title>Complex archaea that bridge the gap between prokaryotes and eukaryotes.</title>
        <authorList>
            <person name="Spang A."/>
            <person name="Saw J.H."/>
            <person name="Jorgensen S.L."/>
            <person name="Zaremba-Niedzwiedzka K."/>
            <person name="Martijn J."/>
            <person name="Lind A.E."/>
            <person name="van Eijk R."/>
            <person name="Schleper C."/>
            <person name="Guy L."/>
            <person name="Ettema T.J."/>
        </authorList>
    </citation>
    <scope>NUCLEOTIDE SEQUENCE</scope>
</reference>
<comment type="caution">
    <text evidence="1">The sequence shown here is derived from an EMBL/GenBank/DDBJ whole genome shotgun (WGS) entry which is preliminary data.</text>
</comment>
<sequence>MTKRELLDTLMYGMIVHSNKVKRKLVRQWMKDPILFSMIKQEFSAILADLLKIIRYVKNLNDEVIKVLE</sequence>
<accession>A0A0F9UHF5</accession>
<dbReference type="EMBL" id="LAZR01000992">
    <property type="protein sequence ID" value="KKN53028.1"/>
    <property type="molecule type" value="Genomic_DNA"/>
</dbReference>
<dbReference type="AlphaFoldDB" id="A0A0F9UHF5"/>
<organism evidence="1">
    <name type="scientific">marine sediment metagenome</name>
    <dbReference type="NCBI Taxonomy" id="412755"/>
    <lineage>
        <taxon>unclassified sequences</taxon>
        <taxon>metagenomes</taxon>
        <taxon>ecological metagenomes</taxon>
    </lineage>
</organism>
<gene>
    <name evidence="1" type="ORF">LCGC14_0606580</name>
</gene>